<evidence type="ECO:0000313" key="13">
    <source>
        <dbReference type="EMBL" id="SEM13486.1"/>
    </source>
</evidence>
<evidence type="ECO:0000256" key="9">
    <source>
        <dbReference type="ARBA" id="ARBA00023136"/>
    </source>
</evidence>
<dbReference type="PANTHER" id="PTHR34501:SF9">
    <property type="entry name" value="MAJOR OUTER MEMBRANE PROTEIN P.IA"/>
    <property type="match status" value="1"/>
</dbReference>
<dbReference type="Gene3D" id="2.40.160.10">
    <property type="entry name" value="Porin"/>
    <property type="match status" value="1"/>
</dbReference>
<evidence type="ECO:0000256" key="2">
    <source>
        <dbReference type="ARBA" id="ARBA00011233"/>
    </source>
</evidence>
<dbReference type="STRING" id="416943.SAMN05445871_4956"/>
<evidence type="ECO:0000256" key="5">
    <source>
        <dbReference type="ARBA" id="ARBA00022692"/>
    </source>
</evidence>
<evidence type="ECO:0000313" key="14">
    <source>
        <dbReference type="Proteomes" id="UP000199120"/>
    </source>
</evidence>
<feature type="domain" description="Porin" evidence="12">
    <location>
        <begin position="11"/>
        <end position="353"/>
    </location>
</feature>
<name>A0A1H7VW77_9BURK</name>
<evidence type="ECO:0000256" key="6">
    <source>
        <dbReference type="ARBA" id="ARBA00022729"/>
    </source>
</evidence>
<dbReference type="OrthoDB" id="8986478at2"/>
<proteinExistence type="predicted"/>
<keyword evidence="14" id="KW-1185">Reference proteome</keyword>
<keyword evidence="10" id="KW-0998">Cell outer membrane</keyword>
<dbReference type="GO" id="GO:0034220">
    <property type="term" value="P:monoatomic ion transmembrane transport"/>
    <property type="evidence" value="ECO:0007669"/>
    <property type="project" value="InterPro"/>
</dbReference>
<dbReference type="GO" id="GO:0015288">
    <property type="term" value="F:porin activity"/>
    <property type="evidence" value="ECO:0007669"/>
    <property type="project" value="UniProtKB-KW"/>
</dbReference>
<dbReference type="CDD" id="cd00342">
    <property type="entry name" value="gram_neg_porins"/>
    <property type="match status" value="1"/>
</dbReference>
<dbReference type="PRINTS" id="PR00184">
    <property type="entry name" value="NEISSPPORIN"/>
</dbReference>
<evidence type="ECO:0000256" key="8">
    <source>
        <dbReference type="ARBA" id="ARBA00023114"/>
    </source>
</evidence>
<evidence type="ECO:0000256" key="10">
    <source>
        <dbReference type="ARBA" id="ARBA00023237"/>
    </source>
</evidence>
<gene>
    <name evidence="13" type="ORF">SAMN05192542_12822</name>
</gene>
<keyword evidence="8" id="KW-0626">Porin</keyword>
<dbReference type="Pfam" id="PF13609">
    <property type="entry name" value="Porin_4"/>
    <property type="match status" value="1"/>
</dbReference>
<dbReference type="InterPro" id="IPR002299">
    <property type="entry name" value="Porin_Neis"/>
</dbReference>
<dbReference type="SUPFAM" id="SSF56935">
    <property type="entry name" value="Porins"/>
    <property type="match status" value="1"/>
</dbReference>
<dbReference type="InterPro" id="IPR023614">
    <property type="entry name" value="Porin_dom_sf"/>
</dbReference>
<comment type="subcellular location">
    <subcellularLocation>
        <location evidence="1">Cell outer membrane</location>
        <topology evidence="1">Multi-pass membrane protein</topology>
    </subcellularLocation>
</comment>
<dbReference type="EMBL" id="FOAJ01000028">
    <property type="protein sequence ID" value="SEM13486.1"/>
    <property type="molecule type" value="Genomic_DNA"/>
</dbReference>
<evidence type="ECO:0000256" key="4">
    <source>
        <dbReference type="ARBA" id="ARBA00022452"/>
    </source>
</evidence>
<sequence length="384" mass="39814">MKKITLSTLSLALLAAAGAAQAQSSVTLYGAIDNGIQYVNNNGGHSQVGLADSTVVSDRWGLKGSEDLGNGLKAIFQLESGFSANNGKLGQNNSLFGRQAYVGLASDQYGTLTLGRQYDAVTDMVQGLTGDAWTYLFATPGDVDNNDNSSRFNNSVKYLSPTFGGLQGEATYSFGGTPGSVGASQSWSAAATYGIGQLSLAAGYLSMRNSSTTDPVRSGWNSATSSQAGTGTVFNSSINSAFATAASIDIAQVGAQYVWGPFTGSIRYSNALYRPDGQSAFTSIQRYNVGSALLQYQVTPALSLALDYAYVNGSGNEFANGSSSQSYNQIGAGAQYGISKRTSFYVVGAYQHASSGHTASISSSGIDSSTQNQVIGVAGLVHKF</sequence>
<dbReference type="Proteomes" id="UP000199120">
    <property type="component" value="Unassembled WGS sequence"/>
</dbReference>
<dbReference type="AlphaFoldDB" id="A0A1H7VW77"/>
<dbReference type="RefSeq" id="WP_090550093.1">
    <property type="nucleotide sequence ID" value="NZ_FNSR01000002.1"/>
</dbReference>
<protein>
    <submittedName>
        <fullName evidence="13">Outer membrane protein (Porin)</fullName>
    </submittedName>
</protein>
<dbReference type="PRINTS" id="PR00182">
    <property type="entry name" value="ECOLNEIPORIN"/>
</dbReference>
<keyword evidence="7" id="KW-0406">Ion transport</keyword>
<dbReference type="GO" id="GO:0009279">
    <property type="term" value="C:cell outer membrane"/>
    <property type="evidence" value="ECO:0007669"/>
    <property type="project" value="UniProtKB-SubCell"/>
</dbReference>
<dbReference type="GO" id="GO:0046930">
    <property type="term" value="C:pore complex"/>
    <property type="evidence" value="ECO:0007669"/>
    <property type="project" value="UniProtKB-KW"/>
</dbReference>
<evidence type="ECO:0000256" key="11">
    <source>
        <dbReference type="SAM" id="SignalP"/>
    </source>
</evidence>
<keyword evidence="5" id="KW-0812">Transmembrane</keyword>
<organism evidence="13 14">
    <name type="scientific">Paraburkholderia caballeronis</name>
    <dbReference type="NCBI Taxonomy" id="416943"/>
    <lineage>
        <taxon>Bacteria</taxon>
        <taxon>Pseudomonadati</taxon>
        <taxon>Pseudomonadota</taxon>
        <taxon>Betaproteobacteria</taxon>
        <taxon>Burkholderiales</taxon>
        <taxon>Burkholderiaceae</taxon>
        <taxon>Paraburkholderia</taxon>
    </lineage>
</organism>
<reference evidence="14" key="1">
    <citation type="submission" date="2016-10" db="EMBL/GenBank/DDBJ databases">
        <authorList>
            <person name="Varghese N."/>
            <person name="Submissions S."/>
        </authorList>
    </citation>
    <scope>NUCLEOTIDE SEQUENCE [LARGE SCALE GENOMIC DNA]</scope>
    <source>
        <strain evidence="14">LMG 26416</strain>
    </source>
</reference>
<keyword evidence="6 11" id="KW-0732">Signal</keyword>
<evidence type="ECO:0000259" key="12">
    <source>
        <dbReference type="Pfam" id="PF13609"/>
    </source>
</evidence>
<dbReference type="InterPro" id="IPR001702">
    <property type="entry name" value="Porin_Gram-ve"/>
</dbReference>
<dbReference type="PANTHER" id="PTHR34501">
    <property type="entry name" value="PROTEIN YDDL-RELATED"/>
    <property type="match status" value="1"/>
</dbReference>
<feature type="chain" id="PRO_5030029383" evidence="11">
    <location>
        <begin position="23"/>
        <end position="384"/>
    </location>
</feature>
<accession>A0A1H7VW77</accession>
<keyword evidence="9" id="KW-0472">Membrane</keyword>
<keyword evidence="4" id="KW-1134">Transmembrane beta strand</keyword>
<dbReference type="InterPro" id="IPR033900">
    <property type="entry name" value="Gram_neg_porin_domain"/>
</dbReference>
<feature type="signal peptide" evidence="11">
    <location>
        <begin position="1"/>
        <end position="22"/>
    </location>
</feature>
<evidence type="ECO:0000256" key="7">
    <source>
        <dbReference type="ARBA" id="ARBA00023065"/>
    </source>
</evidence>
<evidence type="ECO:0000256" key="1">
    <source>
        <dbReference type="ARBA" id="ARBA00004571"/>
    </source>
</evidence>
<keyword evidence="3" id="KW-0813">Transport</keyword>
<dbReference type="InterPro" id="IPR050298">
    <property type="entry name" value="Gram-neg_bact_OMP"/>
</dbReference>
<evidence type="ECO:0000256" key="3">
    <source>
        <dbReference type="ARBA" id="ARBA00022448"/>
    </source>
</evidence>
<comment type="subunit">
    <text evidence="2">Homotrimer.</text>
</comment>